<organism evidence="2">
    <name type="scientific">freshwater metagenome</name>
    <dbReference type="NCBI Taxonomy" id="449393"/>
    <lineage>
        <taxon>unclassified sequences</taxon>
        <taxon>metagenomes</taxon>
        <taxon>ecological metagenomes</taxon>
    </lineage>
</organism>
<reference evidence="2" key="1">
    <citation type="submission" date="2020-05" db="EMBL/GenBank/DDBJ databases">
        <authorList>
            <person name="Chiriac C."/>
            <person name="Salcher M."/>
            <person name="Ghai R."/>
            <person name="Kavagutti S V."/>
        </authorList>
    </citation>
    <scope>NUCLEOTIDE SEQUENCE</scope>
</reference>
<feature type="compositionally biased region" description="Low complexity" evidence="1">
    <location>
        <begin position="64"/>
        <end position="76"/>
    </location>
</feature>
<name>A0A6J5YKY7_9ZZZZ</name>
<evidence type="ECO:0000313" key="2">
    <source>
        <dbReference type="EMBL" id="CAB4331165.1"/>
    </source>
</evidence>
<dbReference type="AlphaFoldDB" id="A0A6J5YKY7"/>
<sequence length="338" mass="34965">MVVLLFIGVTAQASGILNSPSGGYLVCVDSKTKVVTHPGTTKCPKGDKKLLLGAQGATGEAGANGLTGATGLPGKNGTDGKDGKTLWNGVKDPESTWGAPGDMFINSATKTLFGPKNLDGTWPVGVSMIGPAGAPGASGTPGVSGTKISELSICGGSRTSLCLVGSQGPGGGLIFFVDYNDQYAGFNYLEAAPKSCAAILPWSLFNVSDSALTNWGARAVGAGITNTGVFISHRTLGDDSSTAAAIYADELTCGGKSDWFLGSVGEMKLMYDNLQGLGDFDLLDSADNWTPQYWTSSASPLSSSTAFIQYFHTAGQEAPNKSDSYWVRPVRRFQTSLN</sequence>
<dbReference type="EMBL" id="CAESAF010000008">
    <property type="protein sequence ID" value="CAB4331165.1"/>
    <property type="molecule type" value="Genomic_DNA"/>
</dbReference>
<evidence type="ECO:0000256" key="1">
    <source>
        <dbReference type="SAM" id="MobiDB-lite"/>
    </source>
</evidence>
<feature type="region of interest" description="Disordered" evidence="1">
    <location>
        <begin position="64"/>
        <end position="85"/>
    </location>
</feature>
<protein>
    <submittedName>
        <fullName evidence="2">Unannotated protein</fullName>
    </submittedName>
</protein>
<accession>A0A6J5YKY7</accession>
<proteinExistence type="predicted"/>
<gene>
    <name evidence="2" type="ORF">UFOPK3574_00182</name>
</gene>